<keyword evidence="4" id="KW-1185">Reference proteome</keyword>
<sequence length="113" mass="13138">MSRTVWELSQCTIVDMVADHGVFIDQSQSLNIFIAKPNFGKLTSMYFYGWQKGLKTGTYYLRTRPAVDAIKFTVDQLSLREYRKKAEENEANMVCSIDNRDACQLQRLKKPLY</sequence>
<dbReference type="Proteomes" id="UP001476247">
    <property type="component" value="Unassembled WGS sequence"/>
</dbReference>
<reference evidence="3 4" key="1">
    <citation type="submission" date="2024-04" db="EMBL/GenBank/DDBJ databases">
        <title>genome sequences of Mucor flavus KT1a and Helicostylum pulchrum KT1b strains isolation_sourced from the surface of a dry-aged beef.</title>
        <authorList>
            <person name="Toyotome T."/>
            <person name="Hosono M."/>
            <person name="Torimaru M."/>
            <person name="Fukuda K."/>
            <person name="Mikami N."/>
        </authorList>
    </citation>
    <scope>NUCLEOTIDE SEQUENCE [LARGE SCALE GENOMIC DNA]</scope>
    <source>
        <strain evidence="3 4">KT1b</strain>
    </source>
</reference>
<comment type="similarity">
    <text evidence="1">Belongs to the ribonucleoside diphosphate reductase large chain family.</text>
</comment>
<protein>
    <recommendedName>
        <fullName evidence="2">Ribonucleotide reductase large subunit C-terminal domain-containing protein</fullName>
    </recommendedName>
</protein>
<comment type="caution">
    <text evidence="3">The sequence shown here is derived from an EMBL/GenBank/DDBJ whole genome shotgun (WGS) entry which is preliminary data.</text>
</comment>
<dbReference type="Gene3D" id="3.20.70.20">
    <property type="match status" value="1"/>
</dbReference>
<dbReference type="EMBL" id="BAABUJ010000005">
    <property type="protein sequence ID" value="GAA5796296.1"/>
    <property type="molecule type" value="Genomic_DNA"/>
</dbReference>
<dbReference type="InterPro" id="IPR000788">
    <property type="entry name" value="RNR_lg_C"/>
</dbReference>
<dbReference type="PANTHER" id="PTHR11573">
    <property type="entry name" value="RIBONUCLEOSIDE-DIPHOSPHATE REDUCTASE LARGE CHAIN"/>
    <property type="match status" value="1"/>
</dbReference>
<evidence type="ECO:0000313" key="3">
    <source>
        <dbReference type="EMBL" id="GAA5796296.1"/>
    </source>
</evidence>
<evidence type="ECO:0000256" key="1">
    <source>
        <dbReference type="ARBA" id="ARBA00010406"/>
    </source>
</evidence>
<name>A0ABP9XND8_9FUNG</name>
<proteinExistence type="inferred from homology"/>
<evidence type="ECO:0000313" key="4">
    <source>
        <dbReference type="Proteomes" id="UP001476247"/>
    </source>
</evidence>
<dbReference type="InterPro" id="IPR039718">
    <property type="entry name" value="Rrm1"/>
</dbReference>
<dbReference type="SUPFAM" id="SSF51998">
    <property type="entry name" value="PFL-like glycyl radical enzymes"/>
    <property type="match status" value="1"/>
</dbReference>
<feature type="domain" description="Ribonucleotide reductase large subunit C-terminal" evidence="2">
    <location>
        <begin position="3"/>
        <end position="60"/>
    </location>
</feature>
<organism evidence="3 4">
    <name type="scientific">Helicostylum pulchrum</name>
    <dbReference type="NCBI Taxonomy" id="562976"/>
    <lineage>
        <taxon>Eukaryota</taxon>
        <taxon>Fungi</taxon>
        <taxon>Fungi incertae sedis</taxon>
        <taxon>Mucoromycota</taxon>
        <taxon>Mucoromycotina</taxon>
        <taxon>Mucoromycetes</taxon>
        <taxon>Mucorales</taxon>
        <taxon>Mucorineae</taxon>
        <taxon>Mucoraceae</taxon>
        <taxon>Helicostylum</taxon>
    </lineage>
</organism>
<evidence type="ECO:0000259" key="2">
    <source>
        <dbReference type="Pfam" id="PF02867"/>
    </source>
</evidence>
<dbReference type="Pfam" id="PF02867">
    <property type="entry name" value="Ribonuc_red_lgC"/>
    <property type="match status" value="1"/>
</dbReference>
<dbReference type="PANTHER" id="PTHR11573:SF6">
    <property type="entry name" value="RIBONUCLEOSIDE-DIPHOSPHATE REDUCTASE LARGE SUBUNIT"/>
    <property type="match status" value="1"/>
</dbReference>
<accession>A0ABP9XND8</accession>
<gene>
    <name evidence="3" type="ORF">HPULCUR_001666</name>
</gene>